<dbReference type="EMBL" id="JAINUF010000017">
    <property type="protein sequence ID" value="KAJ8339370.1"/>
    <property type="molecule type" value="Genomic_DNA"/>
</dbReference>
<comment type="caution">
    <text evidence="1">The sequence shown here is derived from an EMBL/GenBank/DDBJ whole genome shotgun (WGS) entry which is preliminary data.</text>
</comment>
<name>A0A9Q1EIH2_SYNKA</name>
<dbReference type="InterPro" id="IPR036691">
    <property type="entry name" value="Endo/exonu/phosph_ase_sf"/>
</dbReference>
<gene>
    <name evidence="1" type="ORF">SKAU_G00361560</name>
</gene>
<reference evidence="1" key="1">
    <citation type="journal article" date="2023" name="Science">
        <title>Genome structures resolve the early diversification of teleost fishes.</title>
        <authorList>
            <person name="Parey E."/>
            <person name="Louis A."/>
            <person name="Montfort J."/>
            <person name="Bouchez O."/>
            <person name="Roques C."/>
            <person name="Iampietro C."/>
            <person name="Lluch J."/>
            <person name="Castinel A."/>
            <person name="Donnadieu C."/>
            <person name="Desvignes T."/>
            <person name="Floi Bucao C."/>
            <person name="Jouanno E."/>
            <person name="Wen M."/>
            <person name="Mejri S."/>
            <person name="Dirks R."/>
            <person name="Jansen H."/>
            <person name="Henkel C."/>
            <person name="Chen W.J."/>
            <person name="Zahm M."/>
            <person name="Cabau C."/>
            <person name="Klopp C."/>
            <person name="Thompson A.W."/>
            <person name="Robinson-Rechavi M."/>
            <person name="Braasch I."/>
            <person name="Lecointre G."/>
            <person name="Bobe J."/>
            <person name="Postlethwait J.H."/>
            <person name="Berthelot C."/>
            <person name="Roest Crollius H."/>
            <person name="Guiguen Y."/>
        </authorList>
    </citation>
    <scope>NUCLEOTIDE SEQUENCE</scope>
    <source>
        <strain evidence="1">WJC10195</strain>
    </source>
</reference>
<protein>
    <submittedName>
        <fullName evidence="1">Uncharacterized protein</fullName>
    </submittedName>
</protein>
<sequence>MLLDEDSIPDFLKINPKRDTTRSKRKRGCKGVIRHQLKRLKSKLPLPTTLLINTQSLRAKTDELSANTRYLHEYRSACVLAITETWLDSNIASSDVEPSGFSAFRTDRDPNFTGKTRGGGVCLLVRDEWCRAVVVRQHLCTPDIELLCVSLRPFHLPREFPQIFLTVVYIHPKAKIRH</sequence>
<accession>A0A9Q1EIH2</accession>
<dbReference type="PANTHER" id="PTHR47510">
    <property type="entry name" value="REVERSE TRANSCRIPTASE DOMAIN-CONTAINING PROTEIN"/>
    <property type="match status" value="1"/>
</dbReference>
<keyword evidence="2" id="KW-1185">Reference proteome</keyword>
<dbReference type="Gene3D" id="3.60.10.10">
    <property type="entry name" value="Endonuclease/exonuclease/phosphatase"/>
    <property type="match status" value="1"/>
</dbReference>
<evidence type="ECO:0000313" key="1">
    <source>
        <dbReference type="EMBL" id="KAJ8339370.1"/>
    </source>
</evidence>
<proteinExistence type="predicted"/>
<dbReference type="AlphaFoldDB" id="A0A9Q1EIH2"/>
<dbReference type="PANTHER" id="PTHR47510:SF3">
    <property type="entry name" value="ENDO_EXONUCLEASE_PHOSPHATASE DOMAIN-CONTAINING PROTEIN"/>
    <property type="match status" value="1"/>
</dbReference>
<organism evidence="1 2">
    <name type="scientific">Synaphobranchus kaupii</name>
    <name type="common">Kaup's arrowtooth eel</name>
    <dbReference type="NCBI Taxonomy" id="118154"/>
    <lineage>
        <taxon>Eukaryota</taxon>
        <taxon>Metazoa</taxon>
        <taxon>Chordata</taxon>
        <taxon>Craniata</taxon>
        <taxon>Vertebrata</taxon>
        <taxon>Euteleostomi</taxon>
        <taxon>Actinopterygii</taxon>
        <taxon>Neopterygii</taxon>
        <taxon>Teleostei</taxon>
        <taxon>Anguilliformes</taxon>
        <taxon>Synaphobranchidae</taxon>
        <taxon>Synaphobranchus</taxon>
    </lineage>
</organism>
<evidence type="ECO:0000313" key="2">
    <source>
        <dbReference type="Proteomes" id="UP001152622"/>
    </source>
</evidence>
<dbReference type="Proteomes" id="UP001152622">
    <property type="component" value="Chromosome 17"/>
</dbReference>
<dbReference type="OrthoDB" id="8946425at2759"/>